<dbReference type="AlphaFoldDB" id="A0AAV4F235"/>
<organism evidence="2 3">
    <name type="scientific">Elysia marginata</name>
    <dbReference type="NCBI Taxonomy" id="1093978"/>
    <lineage>
        <taxon>Eukaryota</taxon>
        <taxon>Metazoa</taxon>
        <taxon>Spiralia</taxon>
        <taxon>Lophotrochozoa</taxon>
        <taxon>Mollusca</taxon>
        <taxon>Gastropoda</taxon>
        <taxon>Heterobranchia</taxon>
        <taxon>Euthyneura</taxon>
        <taxon>Panpulmonata</taxon>
        <taxon>Sacoglossa</taxon>
        <taxon>Placobranchoidea</taxon>
        <taxon>Plakobranchidae</taxon>
        <taxon>Elysia</taxon>
    </lineage>
</organism>
<name>A0AAV4F235_9GAST</name>
<keyword evidence="3" id="KW-1185">Reference proteome</keyword>
<sequence length="87" mass="9986">MWVQRVRPSYVTDTRATESERIKPQRHHGKPGMGEMELSGVGLLRALNNARYYPPSKLPMPSTLKTAIKRIIVEIRFSKPGYFSLSR</sequence>
<dbReference type="EMBL" id="BMAT01007596">
    <property type="protein sequence ID" value="GFR67334.1"/>
    <property type="molecule type" value="Genomic_DNA"/>
</dbReference>
<reference evidence="2 3" key="1">
    <citation type="journal article" date="2021" name="Elife">
        <title>Chloroplast acquisition without the gene transfer in kleptoplastic sea slugs, Plakobranchus ocellatus.</title>
        <authorList>
            <person name="Maeda T."/>
            <person name="Takahashi S."/>
            <person name="Yoshida T."/>
            <person name="Shimamura S."/>
            <person name="Takaki Y."/>
            <person name="Nagai Y."/>
            <person name="Toyoda A."/>
            <person name="Suzuki Y."/>
            <person name="Arimoto A."/>
            <person name="Ishii H."/>
            <person name="Satoh N."/>
            <person name="Nishiyama T."/>
            <person name="Hasebe M."/>
            <person name="Maruyama T."/>
            <person name="Minagawa J."/>
            <person name="Obokata J."/>
            <person name="Shigenobu S."/>
        </authorList>
    </citation>
    <scope>NUCLEOTIDE SEQUENCE [LARGE SCALE GENOMIC DNA]</scope>
</reference>
<gene>
    <name evidence="2" type="ORF">ElyMa_003703000</name>
</gene>
<feature type="region of interest" description="Disordered" evidence="1">
    <location>
        <begin position="1"/>
        <end position="35"/>
    </location>
</feature>
<evidence type="ECO:0000313" key="3">
    <source>
        <dbReference type="Proteomes" id="UP000762676"/>
    </source>
</evidence>
<accession>A0AAV4F235</accession>
<comment type="caution">
    <text evidence="2">The sequence shown here is derived from an EMBL/GenBank/DDBJ whole genome shotgun (WGS) entry which is preliminary data.</text>
</comment>
<proteinExistence type="predicted"/>
<dbReference type="Proteomes" id="UP000762676">
    <property type="component" value="Unassembled WGS sequence"/>
</dbReference>
<evidence type="ECO:0000256" key="1">
    <source>
        <dbReference type="SAM" id="MobiDB-lite"/>
    </source>
</evidence>
<evidence type="ECO:0000313" key="2">
    <source>
        <dbReference type="EMBL" id="GFR67334.1"/>
    </source>
</evidence>
<protein>
    <submittedName>
        <fullName evidence="2">Uncharacterized protein</fullName>
    </submittedName>
</protein>